<dbReference type="InterPro" id="IPR053146">
    <property type="entry name" value="QDO-like"/>
</dbReference>
<comment type="caution">
    <text evidence="3">The sequence shown here is derived from an EMBL/GenBank/DDBJ whole genome shotgun (WGS) entry which is preliminary data.</text>
</comment>
<protein>
    <submittedName>
        <fullName evidence="3">Cupin domain-containing protein</fullName>
    </submittedName>
</protein>
<sequence>MTGEQDSPVLNAHGVRRQPETHPRTSRGTVPRHPGPAAPRYPDPVTKRGWRRWGRRTCPPRNRPLPGCGAGFGVGCCFLSVHVCARPHPRARPTAVRIRAADLGGRAVSYFAVQSDDPGHPEHPGRAERQYVLGQELRVSILTSAEETEGRHDVTDSFMPAGAATPLHLHTRYEERLWVVSGALTVWVGKERTTLRSGDFCTIPLHTPHAIKAEGEGARALNISSPAGFAELIARAGTPLRLATGDTELDAELFGAVAEELGDVVLGPPGTTPADLPDGPALP</sequence>
<accession>A0A8T4IIT6</accession>
<dbReference type="InterPro" id="IPR014710">
    <property type="entry name" value="RmlC-like_jellyroll"/>
</dbReference>
<dbReference type="SUPFAM" id="SSF51182">
    <property type="entry name" value="RmlC-like cupins"/>
    <property type="match status" value="1"/>
</dbReference>
<evidence type="ECO:0000259" key="2">
    <source>
        <dbReference type="Pfam" id="PF07883"/>
    </source>
</evidence>
<dbReference type="AlphaFoldDB" id="A0A8T4IIT6"/>
<dbReference type="PANTHER" id="PTHR36440:SF1">
    <property type="entry name" value="PUTATIVE (AFU_ORTHOLOGUE AFUA_8G07350)-RELATED"/>
    <property type="match status" value="1"/>
</dbReference>
<feature type="domain" description="Cupin type-2" evidence="2">
    <location>
        <begin position="159"/>
        <end position="221"/>
    </location>
</feature>
<proteinExistence type="predicted"/>
<dbReference type="Proteomes" id="UP000675554">
    <property type="component" value="Unassembled WGS sequence"/>
</dbReference>
<feature type="compositionally biased region" description="Pro residues" evidence="1">
    <location>
        <begin position="33"/>
        <end position="42"/>
    </location>
</feature>
<dbReference type="EMBL" id="JAGSMN010000038">
    <property type="protein sequence ID" value="MBR7671829.1"/>
    <property type="molecule type" value="Genomic_DNA"/>
</dbReference>
<feature type="region of interest" description="Disordered" evidence="1">
    <location>
        <begin position="1"/>
        <end position="64"/>
    </location>
</feature>
<evidence type="ECO:0000256" key="1">
    <source>
        <dbReference type="SAM" id="MobiDB-lite"/>
    </source>
</evidence>
<dbReference type="PANTHER" id="PTHR36440">
    <property type="entry name" value="PUTATIVE (AFU_ORTHOLOGUE AFUA_8G07350)-RELATED"/>
    <property type="match status" value="1"/>
</dbReference>
<gene>
    <name evidence="3" type="ORF">KDA82_01995</name>
</gene>
<organism evidence="3 4">
    <name type="scientific">Streptomyces daliensis</name>
    <dbReference type="NCBI Taxonomy" id="299421"/>
    <lineage>
        <taxon>Bacteria</taxon>
        <taxon>Bacillati</taxon>
        <taxon>Actinomycetota</taxon>
        <taxon>Actinomycetes</taxon>
        <taxon>Kitasatosporales</taxon>
        <taxon>Streptomycetaceae</taxon>
        <taxon>Streptomyces</taxon>
    </lineage>
</organism>
<name>A0A8T4IIT6_9ACTN</name>
<dbReference type="Pfam" id="PF07883">
    <property type="entry name" value="Cupin_2"/>
    <property type="match status" value="1"/>
</dbReference>
<dbReference type="InterPro" id="IPR013096">
    <property type="entry name" value="Cupin_2"/>
</dbReference>
<evidence type="ECO:0000313" key="4">
    <source>
        <dbReference type="Proteomes" id="UP000675554"/>
    </source>
</evidence>
<dbReference type="Gene3D" id="2.60.120.10">
    <property type="entry name" value="Jelly Rolls"/>
    <property type="match status" value="1"/>
</dbReference>
<evidence type="ECO:0000313" key="3">
    <source>
        <dbReference type="EMBL" id="MBR7671829.1"/>
    </source>
</evidence>
<keyword evidence="4" id="KW-1185">Reference proteome</keyword>
<reference evidence="3" key="1">
    <citation type="submission" date="2021-04" db="EMBL/GenBank/DDBJ databases">
        <title>Sequencing of actinobacteria type strains.</title>
        <authorList>
            <person name="Nguyen G.-S."/>
            <person name="Wentzel A."/>
        </authorList>
    </citation>
    <scope>NUCLEOTIDE SEQUENCE</scope>
    <source>
        <strain evidence="3">DSM 42095</strain>
    </source>
</reference>
<dbReference type="InterPro" id="IPR011051">
    <property type="entry name" value="RmlC_Cupin_sf"/>
</dbReference>